<proteinExistence type="predicted"/>
<feature type="transmembrane region" description="Helical" evidence="2">
    <location>
        <begin position="137"/>
        <end position="164"/>
    </location>
</feature>
<gene>
    <name evidence="3" type="ORF">GG681_12430</name>
</gene>
<name>A0A844AMC5_9RHOB</name>
<keyword evidence="2" id="KW-1133">Transmembrane helix</keyword>
<feature type="transmembrane region" description="Helical" evidence="2">
    <location>
        <begin position="83"/>
        <end position="105"/>
    </location>
</feature>
<dbReference type="InterPro" id="IPR018692">
    <property type="entry name" value="DUF2189"/>
</dbReference>
<keyword evidence="4" id="KW-1185">Reference proteome</keyword>
<evidence type="ECO:0000313" key="3">
    <source>
        <dbReference type="EMBL" id="MQY43450.1"/>
    </source>
</evidence>
<feature type="transmembrane region" description="Helical" evidence="2">
    <location>
        <begin position="237"/>
        <end position="263"/>
    </location>
</feature>
<dbReference type="EMBL" id="WIXK01000006">
    <property type="protein sequence ID" value="MQY43450.1"/>
    <property type="molecule type" value="Genomic_DNA"/>
</dbReference>
<dbReference type="Pfam" id="PF09955">
    <property type="entry name" value="DUF2189"/>
    <property type="match status" value="1"/>
</dbReference>
<keyword evidence="2" id="KW-0472">Membrane</keyword>
<feature type="region of interest" description="Disordered" evidence="1">
    <location>
        <begin position="1"/>
        <end position="31"/>
    </location>
</feature>
<feature type="transmembrane region" description="Helical" evidence="2">
    <location>
        <begin position="55"/>
        <end position="77"/>
    </location>
</feature>
<dbReference type="Proteomes" id="UP000436694">
    <property type="component" value="Unassembled WGS sequence"/>
</dbReference>
<dbReference type="AlphaFoldDB" id="A0A844AMC5"/>
<accession>A0A844AMC5</accession>
<keyword evidence="2" id="KW-0812">Transmembrane</keyword>
<sequence>MQEASNTAALDPRSHSAEHTAGQGEPPLGVPEMGDVGFHTLREALRRGWRDMRRAPLFAIAIAGIYVVLGWAMFWITEATGQTYWLVLAAVGFPLFSPFAAVAFYDVSRRFARGAPMDMGKTLTVVLRQSKRQLPSICAIIVVMFLFWFFVAHMIFALFLGHSAMTNVSSSLEIYTTAQGLKMLGVGTLVGAGFALLLYMITVLALPLLLDREIDFVTAMITSFSYVQQHPMVMLPWAAFIAGVTFLSMLPGFFGLLLTLPLLGHATWHLYDMLAYGDAERG</sequence>
<comment type="caution">
    <text evidence="3">The sequence shown here is derived from an EMBL/GenBank/DDBJ whole genome shotgun (WGS) entry which is preliminary data.</text>
</comment>
<organism evidence="3 4">
    <name type="scientific">Tritonibacter aquimaris</name>
    <dbReference type="NCBI Taxonomy" id="2663379"/>
    <lineage>
        <taxon>Bacteria</taxon>
        <taxon>Pseudomonadati</taxon>
        <taxon>Pseudomonadota</taxon>
        <taxon>Alphaproteobacteria</taxon>
        <taxon>Rhodobacterales</taxon>
        <taxon>Paracoccaceae</taxon>
        <taxon>Tritonibacter</taxon>
    </lineage>
</organism>
<evidence type="ECO:0000313" key="4">
    <source>
        <dbReference type="Proteomes" id="UP000436694"/>
    </source>
</evidence>
<protein>
    <submittedName>
        <fullName evidence="3">DUF2189 domain-containing protein</fullName>
    </submittedName>
</protein>
<reference evidence="3 4" key="1">
    <citation type="submission" date="2019-10" db="EMBL/GenBank/DDBJ databases">
        <title>Epibacterium sp. nov., isolated from seawater.</title>
        <authorList>
            <person name="Zhang X."/>
            <person name="Li N."/>
        </authorList>
    </citation>
    <scope>NUCLEOTIDE SEQUENCE [LARGE SCALE GENOMIC DNA]</scope>
    <source>
        <strain evidence="3 4">SM1969</strain>
    </source>
</reference>
<feature type="transmembrane region" description="Helical" evidence="2">
    <location>
        <begin position="184"/>
        <end position="210"/>
    </location>
</feature>
<evidence type="ECO:0000256" key="2">
    <source>
        <dbReference type="SAM" id="Phobius"/>
    </source>
</evidence>
<evidence type="ECO:0000256" key="1">
    <source>
        <dbReference type="SAM" id="MobiDB-lite"/>
    </source>
</evidence>